<dbReference type="OrthoDB" id="9802365at2"/>
<dbReference type="CDD" id="cd10441">
    <property type="entry name" value="GIY-YIG_COG1833"/>
    <property type="match status" value="1"/>
</dbReference>
<gene>
    <name evidence="3" type="ORF">HMPREF9453_00689</name>
</gene>
<dbReference type="eggNOG" id="COG1489">
    <property type="taxonomic scope" value="Bacteria"/>
</dbReference>
<dbReference type="HOGENOM" id="CLU_060934_0_0_9"/>
<dbReference type="Pfam" id="PF01986">
    <property type="entry name" value="DUF123"/>
    <property type="match status" value="1"/>
</dbReference>
<comment type="caution">
    <text evidence="3">The sequence shown here is derived from an EMBL/GenBank/DDBJ whole genome shotgun (WGS) entry which is preliminary data.</text>
</comment>
<dbReference type="GO" id="GO:0003677">
    <property type="term" value="F:DNA binding"/>
    <property type="evidence" value="ECO:0007669"/>
    <property type="project" value="InterPro"/>
</dbReference>
<protein>
    <submittedName>
        <fullName evidence="3">Sugar fermentation stimulation protein</fullName>
    </submittedName>
</protein>
<dbReference type="InterPro" id="IPR040452">
    <property type="entry name" value="SfsA_C"/>
</dbReference>
<accession>H1CZA1</accession>
<dbReference type="InterPro" id="IPR005224">
    <property type="entry name" value="SfsA"/>
</dbReference>
<dbReference type="InterPro" id="IPR041465">
    <property type="entry name" value="SfsA_N"/>
</dbReference>
<dbReference type="PANTHER" id="PTHR30545">
    <property type="entry name" value="SUGAR FERMENTATION STIMULATION PROTEIN A"/>
    <property type="match status" value="1"/>
</dbReference>
<dbReference type="InterPro" id="IPR002837">
    <property type="entry name" value="DUF123"/>
</dbReference>
<dbReference type="eggNOG" id="COG1833">
    <property type="taxonomic scope" value="Bacteria"/>
</dbReference>
<keyword evidence="4" id="KW-1185">Reference proteome</keyword>
<dbReference type="EMBL" id="ADLT01000016">
    <property type="protein sequence ID" value="EHO63405.1"/>
    <property type="molecule type" value="Genomic_DNA"/>
</dbReference>
<feature type="domain" description="Sugar fermentation stimulation protein C-terminal" evidence="1">
    <location>
        <begin position="83"/>
        <end position="201"/>
    </location>
</feature>
<dbReference type="RefSeq" id="WP_008859193.1">
    <property type="nucleotide sequence ID" value="NZ_JH591187.1"/>
</dbReference>
<dbReference type="Gene3D" id="3.40.1350.60">
    <property type="match status" value="1"/>
</dbReference>
<dbReference type="PANTHER" id="PTHR30545:SF2">
    <property type="entry name" value="SUGAR FERMENTATION STIMULATION PROTEIN A"/>
    <property type="match status" value="1"/>
</dbReference>
<sequence>MERIYKKLVEGKFLDRPNRFVCHAEVAGEKVLCHMPNPGRMRELLFPGVTLYMTPNRKGLRTAYRVVGCEKEGRIIYLDTTRANDAAAFLIQHHKIPGWENCFLAGREVTMGDSRFDLLLGDEETGETFPVEVKSCSLSGRNGAMFPDAPTERGMKHLTHLVDMARAGEHAGLLVLVHDGNARWFLPNYHTDLSFSEEFRQGLDLLDWKACVISWTKDFLMPETVRLIPTSKEALDKEMGNAGDYMIILQLEDDKTISVGSLGDIHFPKGFYVYVGSARKNLDQRIAHHRALRKRRHWHMDYLRSACRFIGAIPIRTKEDLEHKLAHALSEIAGWTIENFGCTDCRCRSHLFGFAENPMHERDFVKIEEDFEINRLDRYF</sequence>
<evidence type="ECO:0000313" key="4">
    <source>
        <dbReference type="Proteomes" id="UP000003277"/>
    </source>
</evidence>
<dbReference type="PATRIC" id="fig|742743.3.peg.699"/>
<proteinExistence type="predicted"/>
<dbReference type="NCBIfam" id="TIGR00230">
    <property type="entry name" value="sfsA"/>
    <property type="match status" value="1"/>
</dbReference>
<organism evidence="3 4">
    <name type="scientific">Dialister succinatiphilus YIT 11850</name>
    <dbReference type="NCBI Taxonomy" id="742743"/>
    <lineage>
        <taxon>Bacteria</taxon>
        <taxon>Bacillati</taxon>
        <taxon>Bacillota</taxon>
        <taxon>Negativicutes</taxon>
        <taxon>Veillonellales</taxon>
        <taxon>Veillonellaceae</taxon>
        <taxon>Dialister</taxon>
    </lineage>
</organism>
<dbReference type="Pfam" id="PF03749">
    <property type="entry name" value="SfsA"/>
    <property type="match status" value="1"/>
</dbReference>
<dbReference type="Pfam" id="PF17746">
    <property type="entry name" value="SfsA_N"/>
    <property type="match status" value="1"/>
</dbReference>
<dbReference type="CDD" id="cd22359">
    <property type="entry name" value="SfsA-like_bacterial"/>
    <property type="match status" value="1"/>
</dbReference>
<evidence type="ECO:0000313" key="3">
    <source>
        <dbReference type="EMBL" id="EHO63405.1"/>
    </source>
</evidence>
<name>H1CZA1_9FIRM</name>
<feature type="domain" description="SfsA N-terminal OB" evidence="2">
    <location>
        <begin position="14"/>
        <end position="77"/>
    </location>
</feature>
<dbReference type="Gene3D" id="2.40.50.580">
    <property type="match status" value="1"/>
</dbReference>
<evidence type="ECO:0000259" key="2">
    <source>
        <dbReference type="Pfam" id="PF17746"/>
    </source>
</evidence>
<dbReference type="AlphaFoldDB" id="H1CZA1"/>
<evidence type="ECO:0000259" key="1">
    <source>
        <dbReference type="Pfam" id="PF03749"/>
    </source>
</evidence>
<reference evidence="3 4" key="1">
    <citation type="submission" date="2011-11" db="EMBL/GenBank/DDBJ databases">
        <title>The Genome Sequence of Dialister succinatiphilus YIT 11850.</title>
        <authorList>
            <consortium name="The Broad Institute Genome Sequencing Platform"/>
            <person name="Earl A."/>
            <person name="Ward D."/>
            <person name="Feldgarden M."/>
            <person name="Gevers D."/>
            <person name="Morotomi M."/>
            <person name="Young S.K."/>
            <person name="Zeng Q."/>
            <person name="Gargeya S."/>
            <person name="Fitzgerald M."/>
            <person name="Haas B."/>
            <person name="Abouelleil A."/>
            <person name="Alvarado L."/>
            <person name="Arachchi H.M."/>
            <person name="Berlin A."/>
            <person name="Brown A."/>
            <person name="Chapman S.B."/>
            <person name="Dunbar C."/>
            <person name="Gearin G."/>
            <person name="Goldberg J."/>
            <person name="Griggs A."/>
            <person name="Gujja S."/>
            <person name="Heiman D."/>
            <person name="Howarth C."/>
            <person name="Lui A."/>
            <person name="MacDonald P.J.P."/>
            <person name="Montmayeur A."/>
            <person name="Murphy C."/>
            <person name="Neiman D."/>
            <person name="Pearson M."/>
            <person name="Priest M."/>
            <person name="Roberts A."/>
            <person name="Saif S."/>
            <person name="Shea T."/>
            <person name="Sisk P."/>
            <person name="Stolte C."/>
            <person name="Sykes S."/>
            <person name="Wortman J."/>
            <person name="Nusbaum C."/>
            <person name="Birren B."/>
        </authorList>
    </citation>
    <scope>NUCLEOTIDE SEQUENCE [LARGE SCALE GENOMIC DNA]</scope>
    <source>
        <strain evidence="3 4">YIT 11850</strain>
    </source>
</reference>
<dbReference type="STRING" id="742743.HMPREF9453_00689"/>
<dbReference type="Proteomes" id="UP000003277">
    <property type="component" value="Unassembled WGS sequence"/>
</dbReference>